<accession>A0A385SKS3</accession>
<dbReference type="Proteomes" id="UP000266183">
    <property type="component" value="Chromosome"/>
</dbReference>
<organism evidence="2 3">
    <name type="scientific">Chryseolinea soli</name>
    <dbReference type="NCBI Taxonomy" id="2321403"/>
    <lineage>
        <taxon>Bacteria</taxon>
        <taxon>Pseudomonadati</taxon>
        <taxon>Bacteroidota</taxon>
        <taxon>Cytophagia</taxon>
        <taxon>Cytophagales</taxon>
        <taxon>Fulvivirgaceae</taxon>
        <taxon>Chryseolinea</taxon>
    </lineage>
</organism>
<feature type="transmembrane region" description="Helical" evidence="1">
    <location>
        <begin position="79"/>
        <end position="96"/>
    </location>
</feature>
<evidence type="ECO:0008006" key="4">
    <source>
        <dbReference type="Google" id="ProtNLM"/>
    </source>
</evidence>
<protein>
    <recommendedName>
        <fullName evidence="4">DoxX family membrane protein</fullName>
    </recommendedName>
</protein>
<gene>
    <name evidence="2" type="ORF">D4L85_13305</name>
</gene>
<keyword evidence="1" id="KW-0472">Membrane</keyword>
<feature type="transmembrane region" description="Helical" evidence="1">
    <location>
        <begin position="54"/>
        <end position="72"/>
    </location>
</feature>
<feature type="transmembrane region" description="Helical" evidence="1">
    <location>
        <begin position="180"/>
        <end position="200"/>
    </location>
</feature>
<dbReference type="EMBL" id="CP032382">
    <property type="protein sequence ID" value="AYB31492.1"/>
    <property type="molecule type" value="Genomic_DNA"/>
</dbReference>
<reference evidence="3" key="1">
    <citation type="submission" date="2018-09" db="EMBL/GenBank/DDBJ databases">
        <title>Chryseolinea sp. KIS68-18 isolated from soil.</title>
        <authorList>
            <person name="Weon H.-Y."/>
            <person name="Kwon S.-W."/>
            <person name="Lee S.A."/>
        </authorList>
    </citation>
    <scope>NUCLEOTIDE SEQUENCE [LARGE SCALE GENOMIC DNA]</scope>
    <source>
        <strain evidence="3">KIS68-18</strain>
    </source>
</reference>
<feature type="transmembrane region" description="Helical" evidence="1">
    <location>
        <begin position="207"/>
        <end position="227"/>
    </location>
</feature>
<evidence type="ECO:0000313" key="3">
    <source>
        <dbReference type="Proteomes" id="UP000266183"/>
    </source>
</evidence>
<keyword evidence="1" id="KW-0812">Transmembrane</keyword>
<feature type="transmembrane region" description="Helical" evidence="1">
    <location>
        <begin position="108"/>
        <end position="128"/>
    </location>
</feature>
<feature type="transmembrane region" description="Helical" evidence="1">
    <location>
        <begin position="239"/>
        <end position="256"/>
    </location>
</feature>
<evidence type="ECO:0000256" key="1">
    <source>
        <dbReference type="SAM" id="Phobius"/>
    </source>
</evidence>
<evidence type="ECO:0000313" key="2">
    <source>
        <dbReference type="EMBL" id="AYB31492.1"/>
    </source>
</evidence>
<name>A0A385SKS3_9BACT</name>
<dbReference type="KEGG" id="chk:D4L85_13305"/>
<proteinExistence type="predicted"/>
<keyword evidence="1" id="KW-1133">Transmembrane helix</keyword>
<feature type="transmembrane region" description="Helical" evidence="1">
    <location>
        <begin position="140"/>
        <end position="160"/>
    </location>
</feature>
<dbReference type="AlphaFoldDB" id="A0A385SKS3"/>
<keyword evidence="3" id="KW-1185">Reference proteome</keyword>
<feature type="transmembrane region" description="Helical" evidence="1">
    <location>
        <begin position="12"/>
        <end position="34"/>
    </location>
</feature>
<sequence>MTDTKENHMNIYLSIGRIFFGVGIIGIGVLHFFYPGIRPIILPELTNIPSDLSFVAYLIAMLLIVAGFVIAIGKKFNSVSLFMGIIFLALFLLGHLPWSLSGGSFNKYWVNTNKVIALCGGFLAISTIQAPEPGNKIMQWLGKIAPFGKYLYAIMLYNFAVGHYNNLQGISNIVPKYIPFPEFWTFLGGVALMGSAISIFSGFKVRAILMLLAINLFIWLLSLHLYYNILYPQWQEGENFTGSLTCLCFCGTALVISQTASETKSNAL</sequence>